<protein>
    <recommendedName>
        <fullName evidence="5">Aldose 1-epimerase</fullName>
        <ecNumber evidence="5">5.1.3.3</ecNumber>
    </recommendedName>
</protein>
<dbReference type="UniPathway" id="UPA00242"/>
<dbReference type="InterPro" id="IPR008183">
    <property type="entry name" value="Aldose_1/G6P_1-epimerase"/>
</dbReference>
<dbReference type="InterPro" id="IPR015443">
    <property type="entry name" value="Aldose_1-epimerase"/>
</dbReference>
<dbReference type="GO" id="GO:0030246">
    <property type="term" value="F:carbohydrate binding"/>
    <property type="evidence" value="ECO:0007669"/>
    <property type="project" value="InterPro"/>
</dbReference>
<keyword evidence="4 5" id="KW-0119">Carbohydrate metabolism</keyword>
<evidence type="ECO:0000256" key="3">
    <source>
        <dbReference type="ARBA" id="ARBA00023235"/>
    </source>
</evidence>
<evidence type="ECO:0000256" key="4">
    <source>
        <dbReference type="ARBA" id="ARBA00023277"/>
    </source>
</evidence>
<dbReference type="OrthoDB" id="9779408at2"/>
<dbReference type="AlphaFoldDB" id="A0A0P0ZBK9"/>
<comment type="pathway">
    <text evidence="1 5">Carbohydrate metabolism; hexose metabolism.</text>
</comment>
<evidence type="ECO:0000256" key="5">
    <source>
        <dbReference type="PIRNR" id="PIRNR005096"/>
    </source>
</evidence>
<evidence type="ECO:0000256" key="2">
    <source>
        <dbReference type="ARBA" id="ARBA00006206"/>
    </source>
</evidence>
<dbReference type="Gene3D" id="2.70.98.10">
    <property type="match status" value="1"/>
</dbReference>
<dbReference type="GO" id="GO:0004034">
    <property type="term" value="F:aldose 1-epimerase activity"/>
    <property type="evidence" value="ECO:0007669"/>
    <property type="project" value="UniProtKB-EC"/>
</dbReference>
<keyword evidence="3 5" id="KW-0413">Isomerase</keyword>
<feature type="binding site" evidence="7">
    <location>
        <position position="254"/>
    </location>
    <ligand>
        <name>beta-D-galactose</name>
        <dbReference type="ChEBI" id="CHEBI:27667"/>
    </ligand>
</feature>
<dbReference type="Pfam" id="PF01263">
    <property type="entry name" value="Aldose_epim"/>
    <property type="match status" value="1"/>
</dbReference>
<dbReference type="EC" id="5.1.3.3" evidence="5"/>
<sequence length="355" mass="38806">MTGLRRYRFGKLSNGEEVEAFDLETDGLAITLMSFGATLQAIRVPDSKGRVEDVTLGYDELAMYETHPQHFGVSVGRFANRIAKGRFSLDGRDYQLETNNGPNHLHGGSYGFGVTNWRVAETGETPHPFVTFALTSPDGDGGYPGTLEARATYALTGPGELTLTYEAETDAPTICNLTNHAFFNLGGALSERDILGHELTLAADRFLPVDETWIPTGEVRPVAATPFDFREKKLLSSGVRDGGDTQVRIGRGFDHCMVLADETRAEPQFGARIEDPVTGRAMEMATTAPGIQFYSGNFLNGSIPGKGGRLYRMGDGLCLEPQLFPDSPNQPSFPSARLDPGETFRQVSRYRFFTA</sequence>
<dbReference type="PANTHER" id="PTHR10091:SF0">
    <property type="entry name" value="GALACTOSE MUTAROTASE"/>
    <property type="match status" value="1"/>
</dbReference>
<name>A0A0P0ZBK9_9HYPH</name>
<evidence type="ECO:0000256" key="8">
    <source>
        <dbReference type="PIRSR" id="PIRSR005096-3"/>
    </source>
</evidence>
<dbReference type="SUPFAM" id="SSF74650">
    <property type="entry name" value="Galactose mutarotase-like"/>
    <property type="match status" value="1"/>
</dbReference>
<dbReference type="EMBL" id="LC066397">
    <property type="protein sequence ID" value="BAT31510.1"/>
    <property type="molecule type" value="Genomic_DNA"/>
</dbReference>
<feature type="binding site" evidence="8">
    <location>
        <begin position="80"/>
        <end position="81"/>
    </location>
    <ligand>
        <name>beta-D-galactose</name>
        <dbReference type="ChEBI" id="CHEBI:27667"/>
    </ligand>
</feature>
<dbReference type="InterPro" id="IPR011013">
    <property type="entry name" value="Gal_mutarotase_sf_dom"/>
</dbReference>
<reference evidence="9" key="1">
    <citation type="journal article" date="2015" name="Proc. Natl. Acad. Sci. U.S.A.">
        <title>Bacterial clade with the ribosomal RNA operon on a small plasmid rather than the chromosome.</title>
        <authorList>
            <person name="Anda M."/>
            <person name="Ohtsubo Y."/>
            <person name="Okubo T."/>
            <person name="Sugawara M."/>
            <person name="Nagata Y."/>
            <person name="Tsuda M."/>
            <person name="Minamisawa K."/>
            <person name="Mitsui H."/>
        </authorList>
    </citation>
    <scope>NUCLEOTIDE SEQUENCE</scope>
    <source>
        <strain evidence="9">DSM 15513</strain>
    </source>
</reference>
<dbReference type="InterPro" id="IPR047215">
    <property type="entry name" value="Galactose_mutarotase-like"/>
</dbReference>
<dbReference type="RefSeq" id="WP_007066070.1">
    <property type="nucleotide sequence ID" value="NZ_BBWO01000005.1"/>
</dbReference>
<dbReference type="GO" id="GO:0033499">
    <property type="term" value="P:galactose catabolic process via UDP-galactose, Leloir pathway"/>
    <property type="evidence" value="ECO:0007669"/>
    <property type="project" value="TreeGrafter"/>
</dbReference>
<feature type="active site" description="Proton acceptor" evidence="6">
    <location>
        <position position="320"/>
    </location>
</feature>
<comment type="catalytic activity">
    <reaction evidence="5">
        <text>alpha-D-glucose = beta-D-glucose</text>
        <dbReference type="Rhea" id="RHEA:10264"/>
        <dbReference type="ChEBI" id="CHEBI:15903"/>
        <dbReference type="ChEBI" id="CHEBI:17925"/>
        <dbReference type="EC" id="5.1.3.3"/>
    </reaction>
</comment>
<evidence type="ECO:0000313" key="9">
    <source>
        <dbReference type="EMBL" id="BAT31510.1"/>
    </source>
</evidence>
<evidence type="ECO:0000256" key="7">
    <source>
        <dbReference type="PIRSR" id="PIRSR005096-2"/>
    </source>
</evidence>
<proteinExistence type="inferred from homology"/>
<dbReference type="NCBIfam" id="NF008277">
    <property type="entry name" value="PRK11055.1"/>
    <property type="match status" value="1"/>
</dbReference>
<dbReference type="CDD" id="cd09019">
    <property type="entry name" value="galactose_mutarotase_like"/>
    <property type="match status" value="1"/>
</dbReference>
<dbReference type="PANTHER" id="PTHR10091">
    <property type="entry name" value="ALDOSE-1-EPIMERASE"/>
    <property type="match status" value="1"/>
</dbReference>
<feature type="active site" description="Proton donor" evidence="6">
    <location>
        <position position="180"/>
    </location>
</feature>
<evidence type="ECO:0000256" key="1">
    <source>
        <dbReference type="ARBA" id="ARBA00005028"/>
    </source>
</evidence>
<dbReference type="InterPro" id="IPR014718">
    <property type="entry name" value="GH-type_carb-bd"/>
</dbReference>
<accession>A0A0P0ZBK9</accession>
<dbReference type="GO" id="GO:0006006">
    <property type="term" value="P:glucose metabolic process"/>
    <property type="evidence" value="ECO:0007669"/>
    <property type="project" value="TreeGrafter"/>
</dbReference>
<dbReference type="GO" id="GO:0005737">
    <property type="term" value="C:cytoplasm"/>
    <property type="evidence" value="ECO:0007669"/>
    <property type="project" value="TreeGrafter"/>
</dbReference>
<dbReference type="PIRSF" id="PIRSF005096">
    <property type="entry name" value="GALM"/>
    <property type="match status" value="1"/>
</dbReference>
<evidence type="ECO:0000256" key="6">
    <source>
        <dbReference type="PIRSR" id="PIRSR005096-1"/>
    </source>
</evidence>
<organism evidence="9">
    <name type="scientific">Fulvimarina pelagi</name>
    <dbReference type="NCBI Taxonomy" id="217511"/>
    <lineage>
        <taxon>Bacteria</taxon>
        <taxon>Pseudomonadati</taxon>
        <taxon>Pseudomonadota</taxon>
        <taxon>Alphaproteobacteria</taxon>
        <taxon>Hyphomicrobiales</taxon>
        <taxon>Aurantimonadaceae</taxon>
        <taxon>Fulvimarina</taxon>
    </lineage>
</organism>
<comment type="similarity">
    <text evidence="2 5">Belongs to the aldose epimerase family.</text>
</comment>